<evidence type="ECO:0000259" key="2">
    <source>
        <dbReference type="Pfam" id="PF00892"/>
    </source>
</evidence>
<name>A0ABN5M019_9DEIN</name>
<gene>
    <name evidence="3" type="ORF">Mtai_v1c26720</name>
</gene>
<dbReference type="InterPro" id="IPR000620">
    <property type="entry name" value="EamA_dom"/>
</dbReference>
<dbReference type="PANTHER" id="PTHR22911">
    <property type="entry name" value="ACYL-MALONYL CONDENSING ENZYME-RELATED"/>
    <property type="match status" value="1"/>
</dbReference>
<dbReference type="EMBL" id="CP021130">
    <property type="protein sequence ID" value="AWR87900.1"/>
    <property type="molecule type" value="Genomic_DNA"/>
</dbReference>
<dbReference type="Proteomes" id="UP000263013">
    <property type="component" value="Chromosome"/>
</dbReference>
<feature type="transmembrane region" description="Helical" evidence="1">
    <location>
        <begin position="96"/>
        <end position="117"/>
    </location>
</feature>
<proteinExistence type="predicted"/>
<organism evidence="3 4">
    <name type="scientific">Meiothermus taiwanensis WR-220</name>
    <dbReference type="NCBI Taxonomy" id="1339250"/>
    <lineage>
        <taxon>Bacteria</taxon>
        <taxon>Thermotogati</taxon>
        <taxon>Deinococcota</taxon>
        <taxon>Deinococci</taxon>
        <taxon>Thermales</taxon>
        <taxon>Thermaceae</taxon>
        <taxon>Meiothermus</taxon>
    </lineage>
</organism>
<dbReference type="InterPro" id="IPR037185">
    <property type="entry name" value="EmrE-like"/>
</dbReference>
<protein>
    <recommendedName>
        <fullName evidence="2">EamA domain-containing protein</fullName>
    </recommendedName>
</protein>
<feature type="transmembrane region" description="Helical" evidence="1">
    <location>
        <begin position="264"/>
        <end position="281"/>
    </location>
</feature>
<dbReference type="Gene3D" id="1.10.3730.20">
    <property type="match status" value="2"/>
</dbReference>
<feature type="transmembrane region" description="Helical" evidence="1">
    <location>
        <begin position="152"/>
        <end position="169"/>
    </location>
</feature>
<reference evidence="3 4" key="1">
    <citation type="submission" date="2017-05" db="EMBL/GenBank/DDBJ databases">
        <title>Complete genome sequence of Meiothermus taiwanensis WR-220.</title>
        <authorList>
            <person name="Wu W.-L."/>
            <person name="Lo W.-S."/>
            <person name="Kuo C.-H."/>
            <person name="Wu S.-H."/>
        </authorList>
    </citation>
    <scope>NUCLEOTIDE SEQUENCE [LARGE SCALE GENOMIC DNA]</scope>
    <source>
        <strain evidence="3 4">WR-220</strain>
    </source>
</reference>
<keyword evidence="4" id="KW-1185">Reference proteome</keyword>
<feature type="transmembrane region" description="Helical" evidence="1">
    <location>
        <begin position="206"/>
        <end position="231"/>
    </location>
</feature>
<dbReference type="SUPFAM" id="SSF103481">
    <property type="entry name" value="Multidrug resistance efflux transporter EmrE"/>
    <property type="match status" value="2"/>
</dbReference>
<evidence type="ECO:0000256" key="1">
    <source>
        <dbReference type="SAM" id="Phobius"/>
    </source>
</evidence>
<feature type="domain" description="EamA" evidence="2">
    <location>
        <begin position="10"/>
        <end position="139"/>
    </location>
</feature>
<feature type="domain" description="EamA" evidence="2">
    <location>
        <begin position="150"/>
        <end position="281"/>
    </location>
</feature>
<feature type="transmembrane region" description="Helical" evidence="1">
    <location>
        <begin position="71"/>
        <end position="90"/>
    </location>
</feature>
<dbReference type="PANTHER" id="PTHR22911:SF137">
    <property type="entry name" value="SOLUTE CARRIER FAMILY 35 MEMBER G2-RELATED"/>
    <property type="match status" value="1"/>
</dbReference>
<feature type="transmembrane region" description="Helical" evidence="1">
    <location>
        <begin position="181"/>
        <end position="200"/>
    </location>
</feature>
<feature type="transmembrane region" description="Helical" evidence="1">
    <location>
        <begin position="39"/>
        <end position="59"/>
    </location>
</feature>
<dbReference type="Pfam" id="PF00892">
    <property type="entry name" value="EamA"/>
    <property type="match status" value="2"/>
</dbReference>
<feature type="transmembrane region" description="Helical" evidence="1">
    <location>
        <begin position="124"/>
        <end position="140"/>
    </location>
</feature>
<keyword evidence="1" id="KW-0812">Transmembrane</keyword>
<evidence type="ECO:0000313" key="3">
    <source>
        <dbReference type="EMBL" id="AWR87900.1"/>
    </source>
</evidence>
<feature type="transmembrane region" description="Helical" evidence="1">
    <location>
        <begin position="238"/>
        <end position="258"/>
    </location>
</feature>
<accession>A0ABN5M019</accession>
<sequence length="283" mass="28824">MLALMSPELLAVSFALLSAISWGAGDFSGGVAARRLNPYLIALLVHATGLLLFTLLALLRGEAFQPSDIPWSVGAGLAGCVGLVFLYRAFEAGQMGLAAPMAGVVGAGLAALVGFVLEGHPTPSQLLGFGVGLLGVWLAARPDGASGPSRGLVYAFLAGLGFGGYFTLIHQVEGLFWPSALAKLTATTLMLWLVGGLGLLQRTAGLTASLGLVGLAGILDAGGNLLFLVAAQTGRLDVAAVISSLYPAFTTLLAWALLRERLSQGQVMGVLLSLIAIALIASG</sequence>
<keyword evidence="1" id="KW-1133">Transmembrane helix</keyword>
<keyword evidence="1" id="KW-0472">Membrane</keyword>
<evidence type="ECO:0000313" key="4">
    <source>
        <dbReference type="Proteomes" id="UP000263013"/>
    </source>
</evidence>